<gene>
    <name evidence="1" type="ORF">BpHYR1_054186</name>
</gene>
<organism evidence="1 2">
    <name type="scientific">Brachionus plicatilis</name>
    <name type="common">Marine rotifer</name>
    <name type="synonym">Brachionus muelleri</name>
    <dbReference type="NCBI Taxonomy" id="10195"/>
    <lineage>
        <taxon>Eukaryota</taxon>
        <taxon>Metazoa</taxon>
        <taxon>Spiralia</taxon>
        <taxon>Gnathifera</taxon>
        <taxon>Rotifera</taxon>
        <taxon>Eurotatoria</taxon>
        <taxon>Monogononta</taxon>
        <taxon>Pseudotrocha</taxon>
        <taxon>Ploima</taxon>
        <taxon>Brachionidae</taxon>
        <taxon>Brachionus</taxon>
    </lineage>
</organism>
<dbReference type="EMBL" id="REGN01007329">
    <property type="protein sequence ID" value="RNA06624.1"/>
    <property type="molecule type" value="Genomic_DNA"/>
</dbReference>
<reference evidence="1 2" key="1">
    <citation type="journal article" date="2018" name="Sci. Rep.">
        <title>Genomic signatures of local adaptation to the degree of environmental predictability in rotifers.</title>
        <authorList>
            <person name="Franch-Gras L."/>
            <person name="Hahn C."/>
            <person name="Garcia-Roger E.M."/>
            <person name="Carmona M.J."/>
            <person name="Serra M."/>
            <person name="Gomez A."/>
        </authorList>
    </citation>
    <scope>NUCLEOTIDE SEQUENCE [LARGE SCALE GENOMIC DNA]</scope>
    <source>
        <strain evidence="1">HYR1</strain>
    </source>
</reference>
<protein>
    <submittedName>
        <fullName evidence="1">Uncharacterized protein</fullName>
    </submittedName>
</protein>
<evidence type="ECO:0000313" key="2">
    <source>
        <dbReference type="Proteomes" id="UP000276133"/>
    </source>
</evidence>
<name>A0A3M7Q621_BRAPC</name>
<keyword evidence="2" id="KW-1185">Reference proteome</keyword>
<comment type="caution">
    <text evidence="1">The sequence shown here is derived from an EMBL/GenBank/DDBJ whole genome shotgun (WGS) entry which is preliminary data.</text>
</comment>
<dbReference type="Proteomes" id="UP000276133">
    <property type="component" value="Unassembled WGS sequence"/>
</dbReference>
<proteinExistence type="predicted"/>
<evidence type="ECO:0000313" key="1">
    <source>
        <dbReference type="EMBL" id="RNA06624.1"/>
    </source>
</evidence>
<dbReference type="AlphaFoldDB" id="A0A3M7Q621"/>
<sequence>MKLSKINYQKKLQIGPDKQMTRSRSVSLRISLIVRLIQSFDKTPSSRDRMLRIYKRSNTRR</sequence>
<accession>A0A3M7Q621</accession>